<evidence type="ECO:0000313" key="2">
    <source>
        <dbReference type="EMBL" id="MEW9502514.1"/>
    </source>
</evidence>
<feature type="transmembrane region" description="Helical" evidence="1">
    <location>
        <begin position="12"/>
        <end position="36"/>
    </location>
</feature>
<keyword evidence="1" id="KW-1133">Transmembrane helix</keyword>
<sequence>MSQCHKQKSCWCNVIVVILLGGLLLLGIASALIFGFSFKNLTQPNDATTDEIALTSNDSTNIIYENIEPQPVFINVEFLPGSDTCEAEVTLESKNGNTTETIKFDSTTGLQQAITLVGKKVTKSTVEASVADDELCRLEIHTVNGIHF</sequence>
<dbReference type="RefSeq" id="WP_367780005.1">
    <property type="nucleotide sequence ID" value="NZ_JBFMIA010000011.1"/>
</dbReference>
<evidence type="ECO:0000256" key="1">
    <source>
        <dbReference type="SAM" id="Phobius"/>
    </source>
</evidence>
<dbReference type="EMBL" id="JBFMIA010000011">
    <property type="protein sequence ID" value="MEW9502514.1"/>
    <property type="molecule type" value="Genomic_DNA"/>
</dbReference>
<reference evidence="2 3" key="1">
    <citation type="journal article" date="1979" name="Int. J. Syst. Evol. Microbiol.">
        <title>Bacillus globisporus subsp. marinus subsp. nov.</title>
        <authorList>
            <person name="Liu H."/>
        </authorList>
    </citation>
    <scope>NUCLEOTIDE SEQUENCE [LARGE SCALE GENOMIC DNA]</scope>
    <source>
        <strain evidence="2 3">DSM 1297</strain>
    </source>
</reference>
<comment type="caution">
    <text evidence="2">The sequence shown here is derived from an EMBL/GenBank/DDBJ whole genome shotgun (WGS) entry which is preliminary data.</text>
</comment>
<accession>A0ABV3Q5A7</accession>
<evidence type="ECO:0000313" key="3">
    <source>
        <dbReference type="Proteomes" id="UP001556040"/>
    </source>
</evidence>
<keyword evidence="1" id="KW-0472">Membrane</keyword>
<name>A0ABV3Q5A7_9BACL</name>
<dbReference type="Proteomes" id="UP001556040">
    <property type="component" value="Unassembled WGS sequence"/>
</dbReference>
<protein>
    <submittedName>
        <fullName evidence="2">Uncharacterized protein</fullName>
    </submittedName>
</protein>
<keyword evidence="3" id="KW-1185">Reference proteome</keyword>
<proteinExistence type="predicted"/>
<organism evidence="2 3">
    <name type="scientific">Jeotgalibacillus marinus</name>
    <dbReference type="NCBI Taxonomy" id="86667"/>
    <lineage>
        <taxon>Bacteria</taxon>
        <taxon>Bacillati</taxon>
        <taxon>Bacillota</taxon>
        <taxon>Bacilli</taxon>
        <taxon>Bacillales</taxon>
        <taxon>Caryophanaceae</taxon>
        <taxon>Jeotgalibacillus</taxon>
    </lineage>
</organism>
<gene>
    <name evidence="2" type="ORF">AB1471_12005</name>
</gene>
<keyword evidence="1" id="KW-0812">Transmembrane</keyword>